<keyword evidence="7 8" id="KW-0449">Lipoprotein</keyword>
<protein>
    <recommendedName>
        <fullName evidence="8">Variable large protein</fullName>
    </recommendedName>
</protein>
<evidence type="ECO:0000313" key="10">
    <source>
        <dbReference type="EMBL" id="AHH11261.1"/>
    </source>
</evidence>
<feature type="compositionally biased region" description="Basic and acidic residues" evidence="9">
    <location>
        <begin position="178"/>
        <end position="191"/>
    </location>
</feature>
<dbReference type="Pfam" id="PF00921">
    <property type="entry name" value="Lipoprotein_2"/>
    <property type="match status" value="1"/>
</dbReference>
<evidence type="ECO:0000256" key="9">
    <source>
        <dbReference type="SAM" id="MobiDB-lite"/>
    </source>
</evidence>
<evidence type="ECO:0000256" key="7">
    <source>
        <dbReference type="ARBA" id="ARBA00023288"/>
    </source>
</evidence>
<geneLocation type="plasmid" evidence="10">
    <name>unnamed</name>
</geneLocation>
<dbReference type="OrthoDB" id="352883at2"/>
<comment type="function">
    <text evidence="1 8">The Vlp and Vsp proteins are antigenically distinct proteins, only one vlp or vsp gene is transcriptionally active at any one time. Switching between these genes is a mechanism of host immune response evasion.</text>
</comment>
<dbReference type="SUPFAM" id="SSF74748">
    <property type="entry name" value="Variable surface antigen VlsE"/>
    <property type="match status" value="1"/>
</dbReference>
<evidence type="ECO:0000256" key="5">
    <source>
        <dbReference type="ARBA" id="ARBA00023139"/>
    </source>
</evidence>
<evidence type="ECO:0000256" key="8">
    <source>
        <dbReference type="RuleBase" id="RU363105"/>
    </source>
</evidence>
<keyword evidence="3" id="KW-0732">Signal</keyword>
<evidence type="ECO:0000256" key="3">
    <source>
        <dbReference type="ARBA" id="ARBA00022729"/>
    </source>
</evidence>
<dbReference type="InterPro" id="IPR000680">
    <property type="entry name" value="Borrelia_lipo"/>
</dbReference>
<comment type="subcellular location">
    <subcellularLocation>
        <location evidence="2 8">Cell outer membrane</location>
        <topology evidence="2 8">Lipid-anchor</topology>
    </subcellularLocation>
</comment>
<keyword evidence="4 8" id="KW-0472">Membrane</keyword>
<feature type="region of interest" description="Disordered" evidence="9">
    <location>
        <begin position="178"/>
        <end position="216"/>
    </location>
</feature>
<gene>
    <name evidence="10" type="ORF">BCO_0013600</name>
</gene>
<keyword evidence="10" id="KW-0614">Plasmid</keyword>
<dbReference type="PROSITE" id="PS51257">
    <property type="entry name" value="PROKAR_LIPOPROTEIN"/>
    <property type="match status" value="1"/>
</dbReference>
<keyword evidence="6 8" id="KW-0998">Cell outer membrane</keyword>
<dbReference type="RefSeq" id="WP_025408585.1">
    <property type="nucleotide sequence ID" value="NZ_CP005748.1"/>
</dbReference>
<evidence type="ECO:0000256" key="6">
    <source>
        <dbReference type="ARBA" id="ARBA00023237"/>
    </source>
</evidence>
<dbReference type="EMBL" id="CP005748">
    <property type="protein sequence ID" value="AHH11261.1"/>
    <property type="molecule type" value="Genomic_DNA"/>
</dbReference>
<name>W5T1V5_9SPIR</name>
<accession>W5T1V5</accession>
<evidence type="ECO:0000256" key="4">
    <source>
        <dbReference type="ARBA" id="ARBA00023136"/>
    </source>
</evidence>
<proteinExistence type="predicted"/>
<keyword evidence="5 8" id="KW-0564">Palmitate</keyword>
<reference evidence="10" key="1">
    <citation type="submission" date="2013-04" db="EMBL/GenBank/DDBJ databases">
        <title>Comparative Genomics of Relapsing Fever Spirochetes.</title>
        <authorList>
            <person name="Schwan T.G."/>
            <person name="Raffel S.J."/>
            <person name="Porcella S.F."/>
            <person name="Martens C.A."/>
            <person name="Bruno D.P."/>
            <person name="Ricklefs S.M."/>
            <person name="Barbian K.B."/>
        </authorList>
    </citation>
    <scope>NUCLEOTIDE SEQUENCE</scope>
    <source>
        <strain evidence="10">Co53</strain>
        <plasmid evidence="10">unnamed</plasmid>
    </source>
</reference>
<evidence type="ECO:0000256" key="2">
    <source>
        <dbReference type="ARBA" id="ARBA00004459"/>
    </source>
</evidence>
<evidence type="ECO:0000256" key="1">
    <source>
        <dbReference type="ARBA" id="ARBA00003932"/>
    </source>
</evidence>
<dbReference type="GO" id="GO:0009279">
    <property type="term" value="C:cell outer membrane"/>
    <property type="evidence" value="ECO:0007669"/>
    <property type="project" value="UniProtKB-SubCell"/>
</dbReference>
<sequence length="349" mass="35917">MKINIKNIKVRSICVTLFISLFLSCNNGIEELEKQRDFILSISNLRQSFLDIFTSFGDSLGGVLGFKSETKKSEIGDYFKTVKETVEGIKGKLNTIVTDMKNENNSNASGTEAAVAALNKKLDQIIQGAKTVSDAISSASDPIANVATGDASGIAGGEVDNLVKGIKSIVEVVLKEGKPDAGTENKADDLGARTGNGEGEAGKLFDDSSNAGSSPKKAAADAAKAVGAVTGADILKAISQGDNGDAAKLAKHNNSNGNAGNSKNDAVIAGGIALRAMAKGGKFANGSSADVSTSVRRVAVSAVTKALNALTIAIKKTIDEGLKTVKEAIKIEPNDTPLISDKDGSEAKS</sequence>
<dbReference type="AlphaFoldDB" id="W5T1V5"/>
<organism evidence="10">
    <name type="scientific">Borrelia coriaceae ATCC 43381</name>
    <dbReference type="NCBI Taxonomy" id="1408429"/>
    <lineage>
        <taxon>Bacteria</taxon>
        <taxon>Pseudomonadati</taxon>
        <taxon>Spirochaetota</taxon>
        <taxon>Spirochaetia</taxon>
        <taxon>Spirochaetales</taxon>
        <taxon>Borreliaceae</taxon>
        <taxon>Borrelia</taxon>
    </lineage>
</organism>
<dbReference type="HOGENOM" id="CLU_054711_0_1_12"/>